<proteinExistence type="inferred from homology"/>
<dbReference type="PANTHER" id="PTHR30293:SF0">
    <property type="entry name" value="NITROGEN ASSIMILATION REGULATORY PROTEIN NAC"/>
    <property type="match status" value="1"/>
</dbReference>
<evidence type="ECO:0000256" key="2">
    <source>
        <dbReference type="ARBA" id="ARBA00023015"/>
    </source>
</evidence>
<dbReference type="RefSeq" id="WP_223981141.1">
    <property type="nucleotide sequence ID" value="NZ_CAJZAG010000001.1"/>
</dbReference>
<evidence type="ECO:0000256" key="4">
    <source>
        <dbReference type="ARBA" id="ARBA00023159"/>
    </source>
</evidence>
<evidence type="ECO:0000256" key="3">
    <source>
        <dbReference type="ARBA" id="ARBA00023125"/>
    </source>
</evidence>
<dbReference type="Proteomes" id="UP000706525">
    <property type="component" value="Unassembled WGS sequence"/>
</dbReference>
<gene>
    <name evidence="7" type="primary">cynR_2</name>
    <name evidence="7" type="ORF">LMG32289_00378</name>
</gene>
<dbReference type="PROSITE" id="PS50931">
    <property type="entry name" value="HTH_LYSR"/>
    <property type="match status" value="1"/>
</dbReference>
<dbReference type="Pfam" id="PF00126">
    <property type="entry name" value="HTH_1"/>
    <property type="match status" value="1"/>
</dbReference>
<organism evidence="7 8">
    <name type="scientific">Cupriavidus pampae</name>
    <dbReference type="NCBI Taxonomy" id="659251"/>
    <lineage>
        <taxon>Bacteria</taxon>
        <taxon>Pseudomonadati</taxon>
        <taxon>Pseudomonadota</taxon>
        <taxon>Betaproteobacteria</taxon>
        <taxon>Burkholderiales</taxon>
        <taxon>Burkholderiaceae</taxon>
        <taxon>Cupriavidus</taxon>
    </lineage>
</organism>
<dbReference type="InterPro" id="IPR005119">
    <property type="entry name" value="LysR_subst-bd"/>
</dbReference>
<comment type="caution">
    <text evidence="7">The sequence shown here is derived from an EMBL/GenBank/DDBJ whole genome shotgun (WGS) entry which is preliminary data.</text>
</comment>
<dbReference type="InterPro" id="IPR036388">
    <property type="entry name" value="WH-like_DNA-bd_sf"/>
</dbReference>
<dbReference type="EMBL" id="CAJZAG010000001">
    <property type="protein sequence ID" value="CAG9164044.1"/>
    <property type="molecule type" value="Genomic_DNA"/>
</dbReference>
<reference evidence="7 8" key="1">
    <citation type="submission" date="2021-08" db="EMBL/GenBank/DDBJ databases">
        <authorList>
            <person name="Peeters C."/>
        </authorList>
    </citation>
    <scope>NUCLEOTIDE SEQUENCE [LARGE SCALE GENOMIC DNA]</scope>
    <source>
        <strain evidence="7 8">LMG 32289</strain>
    </source>
</reference>
<dbReference type="SUPFAM" id="SSF53850">
    <property type="entry name" value="Periplasmic binding protein-like II"/>
    <property type="match status" value="1"/>
</dbReference>
<keyword evidence="3" id="KW-0238">DNA-binding</keyword>
<dbReference type="InterPro" id="IPR000847">
    <property type="entry name" value="LysR_HTH_N"/>
</dbReference>
<feature type="domain" description="HTH lysR-type" evidence="6">
    <location>
        <begin position="1"/>
        <end position="58"/>
    </location>
</feature>
<comment type="similarity">
    <text evidence="1">Belongs to the LysR transcriptional regulatory family.</text>
</comment>
<dbReference type="Pfam" id="PF03466">
    <property type="entry name" value="LysR_substrate"/>
    <property type="match status" value="1"/>
</dbReference>
<evidence type="ECO:0000259" key="6">
    <source>
        <dbReference type="PROSITE" id="PS50931"/>
    </source>
</evidence>
<keyword evidence="2" id="KW-0805">Transcription regulation</keyword>
<keyword evidence="8" id="KW-1185">Reference proteome</keyword>
<keyword evidence="4" id="KW-0010">Activator</keyword>
<keyword evidence="5" id="KW-0804">Transcription</keyword>
<accession>A0ABN7XWG0</accession>
<dbReference type="PRINTS" id="PR00039">
    <property type="entry name" value="HTHLYSR"/>
</dbReference>
<evidence type="ECO:0000256" key="1">
    <source>
        <dbReference type="ARBA" id="ARBA00009437"/>
    </source>
</evidence>
<dbReference type="Gene3D" id="3.40.190.290">
    <property type="match status" value="1"/>
</dbReference>
<evidence type="ECO:0000256" key="5">
    <source>
        <dbReference type="ARBA" id="ARBA00023163"/>
    </source>
</evidence>
<sequence length="312" mass="33583">MHQRHLRYFVGIVDAGSFSRAATLIHVAQPALSQQIADLEQELGVTLLHRSARGVRPTPAGELLYKEASAILQQMDRLPDLLRSLDAAPQGVVRLGMSSTLASGLAGGLIETCRAQLPQVALQFTTAPSMQLRERLHAGTLDLALAFDDDLNIDGQLRRWPLFRRRMSLIRLATQVDEDTPVHIDTLAELPLVLPIGPNVARTAIDRMFAERRITPCVVAETEQFNGMMSAVLAGVGAAILPASDLSIAPGHEALVATPLVPPFTLTAAILASGTTPPTPAAEAVRDLLDAFLHRHLREHPGDDTALVESGQ</sequence>
<dbReference type="InterPro" id="IPR036390">
    <property type="entry name" value="WH_DNA-bd_sf"/>
</dbReference>
<dbReference type="Gene3D" id="1.10.10.10">
    <property type="entry name" value="Winged helix-like DNA-binding domain superfamily/Winged helix DNA-binding domain"/>
    <property type="match status" value="1"/>
</dbReference>
<dbReference type="SUPFAM" id="SSF46785">
    <property type="entry name" value="Winged helix' DNA-binding domain"/>
    <property type="match status" value="1"/>
</dbReference>
<protein>
    <submittedName>
        <fullName evidence="7">HTH-type transcriptional regulator CynR</fullName>
    </submittedName>
</protein>
<evidence type="ECO:0000313" key="8">
    <source>
        <dbReference type="Proteomes" id="UP000706525"/>
    </source>
</evidence>
<evidence type="ECO:0000313" key="7">
    <source>
        <dbReference type="EMBL" id="CAG9164044.1"/>
    </source>
</evidence>
<name>A0ABN7XWG0_9BURK</name>
<dbReference type="PANTHER" id="PTHR30293">
    <property type="entry name" value="TRANSCRIPTIONAL REGULATORY PROTEIN NAC-RELATED"/>
    <property type="match status" value="1"/>
</dbReference>